<proteinExistence type="predicted"/>
<accession>A0A0D2KI74</accession>
<evidence type="ECO:0000256" key="1">
    <source>
        <dbReference type="SAM" id="MobiDB-lite"/>
    </source>
</evidence>
<feature type="region of interest" description="Disordered" evidence="1">
    <location>
        <begin position="114"/>
        <end position="146"/>
    </location>
</feature>
<feature type="compositionally biased region" description="Low complexity" evidence="1">
    <location>
        <begin position="31"/>
        <end position="44"/>
    </location>
</feature>
<evidence type="ECO:0000313" key="2">
    <source>
        <dbReference type="EMBL" id="KJA14302.1"/>
    </source>
</evidence>
<protein>
    <submittedName>
        <fullName evidence="2">Uncharacterized protein</fullName>
    </submittedName>
</protein>
<feature type="compositionally biased region" description="Basic and acidic residues" evidence="1">
    <location>
        <begin position="117"/>
        <end position="126"/>
    </location>
</feature>
<gene>
    <name evidence="2" type="ORF">HYPSUDRAFT_208799</name>
</gene>
<feature type="region of interest" description="Disordered" evidence="1">
    <location>
        <begin position="26"/>
        <end position="45"/>
    </location>
</feature>
<evidence type="ECO:0000313" key="3">
    <source>
        <dbReference type="Proteomes" id="UP000054270"/>
    </source>
</evidence>
<dbReference type="Proteomes" id="UP000054270">
    <property type="component" value="Unassembled WGS sequence"/>
</dbReference>
<dbReference type="STRING" id="945553.A0A0D2KI74"/>
<dbReference type="AlphaFoldDB" id="A0A0D2KI74"/>
<name>A0A0D2KI74_HYPSF</name>
<organism evidence="2 3">
    <name type="scientific">Hypholoma sublateritium (strain FD-334 SS-4)</name>
    <dbReference type="NCBI Taxonomy" id="945553"/>
    <lineage>
        <taxon>Eukaryota</taxon>
        <taxon>Fungi</taxon>
        <taxon>Dikarya</taxon>
        <taxon>Basidiomycota</taxon>
        <taxon>Agaricomycotina</taxon>
        <taxon>Agaricomycetes</taxon>
        <taxon>Agaricomycetidae</taxon>
        <taxon>Agaricales</taxon>
        <taxon>Agaricineae</taxon>
        <taxon>Strophariaceae</taxon>
        <taxon>Hypholoma</taxon>
    </lineage>
</organism>
<keyword evidence="3" id="KW-1185">Reference proteome</keyword>
<dbReference type="EMBL" id="KN817685">
    <property type="protein sequence ID" value="KJA14302.1"/>
    <property type="molecule type" value="Genomic_DNA"/>
</dbReference>
<reference evidence="3" key="1">
    <citation type="submission" date="2014-04" db="EMBL/GenBank/DDBJ databases">
        <title>Evolutionary Origins and Diversification of the Mycorrhizal Mutualists.</title>
        <authorList>
            <consortium name="DOE Joint Genome Institute"/>
            <consortium name="Mycorrhizal Genomics Consortium"/>
            <person name="Kohler A."/>
            <person name="Kuo A."/>
            <person name="Nagy L.G."/>
            <person name="Floudas D."/>
            <person name="Copeland A."/>
            <person name="Barry K.W."/>
            <person name="Cichocki N."/>
            <person name="Veneault-Fourrey C."/>
            <person name="LaButti K."/>
            <person name="Lindquist E.A."/>
            <person name="Lipzen A."/>
            <person name="Lundell T."/>
            <person name="Morin E."/>
            <person name="Murat C."/>
            <person name="Riley R."/>
            <person name="Ohm R."/>
            <person name="Sun H."/>
            <person name="Tunlid A."/>
            <person name="Henrissat B."/>
            <person name="Grigoriev I.V."/>
            <person name="Hibbett D.S."/>
            <person name="Martin F."/>
        </authorList>
    </citation>
    <scope>NUCLEOTIDE SEQUENCE [LARGE SCALE GENOMIC DNA]</scope>
    <source>
        <strain evidence="3">FD-334 SS-4</strain>
    </source>
</reference>
<sequence>MACWSRRATKRRSTLPIEVPGMTAVRAPREGGASPPAALGASPARPELDIHEQHARRTADPTQGVYANAELRDGEPQGLNDLCAEHPNINESTANRCHLAVPSPDPFYTPSPEDMYTEDKVAEDPSGKIPRRGTEPSMKASVPDLESENYHKQEKYYQDRIQSLEQEVIKLLLENSRIPATGPGLGAIHILPIYSFIPADVPQFPTVPELEFMRMGVQNPKSKRNVLKLRSQKRELGPSTALKNGENPVVLKKAHFFDARLPTLGEVDAAAVRSGTASQALISARIVGVVATIRSIDSQTGVSSKGSRSPVFVLPLCMLRDVSDLMSTTSISRPSSVICSHHSRTVDDIIIQNQEPVYPGDACLV</sequence>